<keyword evidence="4" id="KW-1185">Reference proteome</keyword>
<evidence type="ECO:0000313" key="1">
    <source>
        <dbReference type="EMBL" id="MBV6324897.1"/>
    </source>
</evidence>
<proteinExistence type="predicted"/>
<comment type="caution">
    <text evidence="1">The sequence shown here is derived from an EMBL/GenBank/DDBJ whole genome shotgun (WGS) entry which is preliminary data.</text>
</comment>
<reference evidence="1" key="1">
    <citation type="submission" date="2021-07" db="EMBL/GenBank/DDBJ databases">
        <title>Characterization of violacein-producing bacteria and related species.</title>
        <authorList>
            <person name="Wilson H.S."/>
            <person name="De Leon M.E."/>
        </authorList>
    </citation>
    <scope>NUCLEOTIDE SEQUENCE</scope>
    <source>
        <strain evidence="1">HSC-15S17</strain>
    </source>
</reference>
<sequence>MTRFSPPIIHQCPACAGYVARHALISMFMDGLDHWSDGCSSGVWNFMHGPVARCPQCAAVFWWEDTPEVQRLTWAPRSIGPIMRALTWLTGDRSGRLKELREWQAIADNLKTAERADTPDYVDLFRALAQLDPSKPDREIYLRRRIWWIASDHLRHRNPKAVMESQPAVPEGEAIANILRLLELFEHDMKHQVERGELLRQLGRFDEAVAVLKAVKPDGYSEVKAMKIERLARARDSALRLLSGGEVERQYQRSRVW</sequence>
<dbReference type="RefSeq" id="WP_217945800.1">
    <property type="nucleotide sequence ID" value="NZ_JAHTGR010000022.1"/>
</dbReference>
<accession>A0AA41L809</accession>
<dbReference type="AlphaFoldDB" id="A0AA41L809"/>
<gene>
    <name evidence="1" type="ORF">KVP70_28660</name>
    <name evidence="2" type="ORF">L1274_006115</name>
</gene>
<evidence type="ECO:0000313" key="2">
    <source>
        <dbReference type="EMBL" id="MCP2012354.1"/>
    </source>
</evidence>
<name>A0AA41L809_9BURK</name>
<organism evidence="1 3">
    <name type="scientific">Duganella violaceipulchra</name>
    <dbReference type="NCBI Taxonomy" id="2849652"/>
    <lineage>
        <taxon>Bacteria</taxon>
        <taxon>Pseudomonadati</taxon>
        <taxon>Pseudomonadota</taxon>
        <taxon>Betaproteobacteria</taxon>
        <taxon>Burkholderiales</taxon>
        <taxon>Oxalobacteraceae</taxon>
        <taxon>Telluria group</taxon>
        <taxon>Duganella</taxon>
    </lineage>
</organism>
<dbReference type="EMBL" id="JAHTGR010000022">
    <property type="protein sequence ID" value="MBV6324897.1"/>
    <property type="molecule type" value="Genomic_DNA"/>
</dbReference>
<evidence type="ECO:0008006" key="5">
    <source>
        <dbReference type="Google" id="ProtNLM"/>
    </source>
</evidence>
<reference evidence="2" key="2">
    <citation type="submission" date="2022-03" db="EMBL/GenBank/DDBJ databases">
        <title>Genome Encyclopedia of Bacteria and Archaea VI: Functional Genomics of Type Strains.</title>
        <authorList>
            <person name="Whitman W."/>
        </authorList>
    </citation>
    <scope>NUCLEOTIDE SEQUENCE</scope>
    <source>
        <strain evidence="2">HSC-15S17</strain>
    </source>
</reference>
<evidence type="ECO:0000313" key="3">
    <source>
        <dbReference type="Proteomes" id="UP001155901"/>
    </source>
</evidence>
<dbReference type="EMBL" id="JALJZU010000017">
    <property type="protein sequence ID" value="MCP2012354.1"/>
    <property type="molecule type" value="Genomic_DNA"/>
</dbReference>
<dbReference type="Proteomes" id="UP001155901">
    <property type="component" value="Unassembled WGS sequence"/>
</dbReference>
<evidence type="ECO:0000313" key="4">
    <source>
        <dbReference type="Proteomes" id="UP001162889"/>
    </source>
</evidence>
<protein>
    <recommendedName>
        <fullName evidence="5">Tetratricopeptide repeat protein</fullName>
    </recommendedName>
</protein>
<dbReference type="Proteomes" id="UP001162889">
    <property type="component" value="Unassembled WGS sequence"/>
</dbReference>